<organism evidence="2 3">
    <name type="scientific">Ceraceosorus guamensis</name>
    <dbReference type="NCBI Taxonomy" id="1522189"/>
    <lineage>
        <taxon>Eukaryota</taxon>
        <taxon>Fungi</taxon>
        <taxon>Dikarya</taxon>
        <taxon>Basidiomycota</taxon>
        <taxon>Ustilaginomycotina</taxon>
        <taxon>Exobasidiomycetes</taxon>
        <taxon>Ceraceosorales</taxon>
        <taxon>Ceraceosoraceae</taxon>
        <taxon>Ceraceosorus</taxon>
    </lineage>
</organism>
<feature type="compositionally biased region" description="Basic and acidic residues" evidence="1">
    <location>
        <begin position="432"/>
        <end position="442"/>
    </location>
</feature>
<dbReference type="EMBL" id="KZ819372">
    <property type="protein sequence ID" value="PWN43130.1"/>
    <property type="molecule type" value="Genomic_DNA"/>
</dbReference>
<feature type="compositionally biased region" description="Low complexity" evidence="1">
    <location>
        <begin position="350"/>
        <end position="370"/>
    </location>
</feature>
<feature type="region of interest" description="Disordered" evidence="1">
    <location>
        <begin position="56"/>
        <end position="83"/>
    </location>
</feature>
<name>A0A316W028_9BASI</name>
<evidence type="ECO:0000313" key="2">
    <source>
        <dbReference type="EMBL" id="PWN43130.1"/>
    </source>
</evidence>
<dbReference type="STRING" id="1522189.A0A316W028"/>
<evidence type="ECO:0000313" key="3">
    <source>
        <dbReference type="Proteomes" id="UP000245783"/>
    </source>
</evidence>
<evidence type="ECO:0000256" key="1">
    <source>
        <dbReference type="SAM" id="MobiDB-lite"/>
    </source>
</evidence>
<accession>A0A316W028</accession>
<feature type="region of interest" description="Disordered" evidence="1">
    <location>
        <begin position="350"/>
        <end position="373"/>
    </location>
</feature>
<reference evidence="2 3" key="1">
    <citation type="journal article" date="2018" name="Mol. Biol. Evol.">
        <title>Broad Genomic Sampling Reveals a Smut Pathogenic Ancestry of the Fungal Clade Ustilaginomycotina.</title>
        <authorList>
            <person name="Kijpornyongpan T."/>
            <person name="Mondo S.J."/>
            <person name="Barry K."/>
            <person name="Sandor L."/>
            <person name="Lee J."/>
            <person name="Lipzen A."/>
            <person name="Pangilinan J."/>
            <person name="LaButti K."/>
            <person name="Hainaut M."/>
            <person name="Henrissat B."/>
            <person name="Grigoriev I.V."/>
            <person name="Spatafora J.W."/>
            <person name="Aime M.C."/>
        </authorList>
    </citation>
    <scope>NUCLEOTIDE SEQUENCE [LARGE SCALE GENOMIC DNA]</scope>
    <source>
        <strain evidence="2 3">MCA 4658</strain>
    </source>
</reference>
<protein>
    <submittedName>
        <fullName evidence="2">Uncharacterized protein</fullName>
    </submittedName>
</protein>
<dbReference type="RefSeq" id="XP_025370290.1">
    <property type="nucleotide sequence ID" value="XM_025516070.1"/>
</dbReference>
<feature type="region of interest" description="Disordered" evidence="1">
    <location>
        <begin position="96"/>
        <end position="140"/>
    </location>
</feature>
<feature type="region of interest" description="Disordered" evidence="1">
    <location>
        <begin position="428"/>
        <end position="452"/>
    </location>
</feature>
<gene>
    <name evidence="2" type="ORF">IE81DRAFT_346737</name>
</gene>
<dbReference type="InParanoid" id="A0A316W028"/>
<dbReference type="AlphaFoldDB" id="A0A316W028"/>
<proteinExistence type="predicted"/>
<dbReference type="Proteomes" id="UP000245783">
    <property type="component" value="Unassembled WGS sequence"/>
</dbReference>
<dbReference type="GeneID" id="37037940"/>
<dbReference type="OrthoDB" id="3222453at2759"/>
<sequence length="595" mass="62911">MPAHISDTYCTCLYVAAEGLPLWHPGRVDLGDVGYVRDGRFHKLYNVVDGPSLVRSEAARPDLARRTQSGSRSPPGSPGAEQSAWTAVPAFATMGPRNSFSGERRASAPLNVPSSPSSSPRSRRTSLMGAFRSEEEPQPPLPIFVDEAEESAFDIGPRTSANFRSLGAGVGAEVTGTAGGTLSFETSGGDGALLVSRDPTVRNELEHLGTLKAYVKQHRRWISYHYGQSEDMEADELCLVYSTDRTSDWACAVQLGAAQGAKVDFHVFSVGTAGVWGEWRSTLSASQRGPHRDPSQYERARLEAGLGQSGTATPAESAPHEREPTASSRIANWRMSAAVEAGPVNIEASTGSAEAASAQPAQSTAGAGQSVGPSNTAALISEVGRVPAFPDWQWAPGNPFPADQTIVIRRITARSRLGLGFLPMRMAASAGPRRDGPGDRRSSGSTKVPTSTGPLDLLHEWVFHTELRAQISIASDSDVAEAISSSPMRSITATSSPAQLKRAIWSGASCSLRVECDQDGIAVVLPRGEKEGPQVTVLGQHKQNCGSPKPSLGRISPPSSCFLRPPAGVRSPLSESRKFSASLGMAHAVAAEQDA</sequence>
<keyword evidence="3" id="KW-1185">Reference proteome</keyword>
<feature type="region of interest" description="Disordered" evidence="1">
    <location>
        <begin position="306"/>
        <end position="327"/>
    </location>
</feature>